<sequence>MYQALIVVHVVIALSIVGLVLLQQGRGADAGAGFGGGASNSVFGARGSASFLSRMTGIFAAVLFSSSLLLAYLGDKHDNAKDDLMDKVTAPQTDLPPATQAPNSAKQQSTSDLPTPAPVAPPKH</sequence>
<dbReference type="GO" id="GO:0043952">
    <property type="term" value="P:protein transport by the Sec complex"/>
    <property type="evidence" value="ECO:0007669"/>
    <property type="project" value="TreeGrafter"/>
</dbReference>
<comment type="function">
    <text evidence="11">Involved in protein export. Participates in an early event of protein translocation.</text>
</comment>
<evidence type="ECO:0000256" key="3">
    <source>
        <dbReference type="ARBA" id="ARBA00017876"/>
    </source>
</evidence>
<comment type="similarity">
    <text evidence="2 11">Belongs to the SecG family.</text>
</comment>
<dbReference type="GO" id="GO:0065002">
    <property type="term" value="P:intracellular protein transmembrane transport"/>
    <property type="evidence" value="ECO:0007669"/>
    <property type="project" value="TreeGrafter"/>
</dbReference>
<keyword evidence="6 11" id="KW-0812">Transmembrane</keyword>
<dbReference type="PANTHER" id="PTHR34182:SF1">
    <property type="entry name" value="PROTEIN-EXPORT MEMBRANE PROTEIN SECG"/>
    <property type="match status" value="1"/>
</dbReference>
<evidence type="ECO:0000256" key="6">
    <source>
        <dbReference type="ARBA" id="ARBA00022692"/>
    </source>
</evidence>
<keyword evidence="14" id="KW-1185">Reference proteome</keyword>
<evidence type="ECO:0000256" key="11">
    <source>
        <dbReference type="RuleBase" id="RU365087"/>
    </source>
</evidence>
<dbReference type="EMBL" id="CP044205">
    <property type="protein sequence ID" value="QFY42634.1"/>
    <property type="molecule type" value="Genomic_DNA"/>
</dbReference>
<evidence type="ECO:0000256" key="2">
    <source>
        <dbReference type="ARBA" id="ARBA00008445"/>
    </source>
</evidence>
<dbReference type="GO" id="GO:0009306">
    <property type="term" value="P:protein secretion"/>
    <property type="evidence" value="ECO:0007669"/>
    <property type="project" value="UniProtKB-UniRule"/>
</dbReference>
<evidence type="ECO:0000256" key="1">
    <source>
        <dbReference type="ARBA" id="ARBA00004651"/>
    </source>
</evidence>
<keyword evidence="5 11" id="KW-1003">Cell membrane</keyword>
<dbReference type="KEGG" id="mmob:F6R98_08365"/>
<feature type="region of interest" description="Disordered" evidence="12">
    <location>
        <begin position="83"/>
        <end position="124"/>
    </location>
</feature>
<keyword evidence="7 11" id="KW-0653">Protein transport</keyword>
<accession>A0A5Q0BKA3</accession>
<organism evidence="13 14">
    <name type="scientific">Candidatus Methylospira mobilis</name>
    <dbReference type="NCBI Taxonomy" id="1808979"/>
    <lineage>
        <taxon>Bacteria</taxon>
        <taxon>Pseudomonadati</taxon>
        <taxon>Pseudomonadota</taxon>
        <taxon>Gammaproteobacteria</taxon>
        <taxon>Methylococcales</taxon>
        <taxon>Methylococcaceae</taxon>
        <taxon>Candidatus Methylospira</taxon>
    </lineage>
</organism>
<evidence type="ECO:0000313" key="14">
    <source>
        <dbReference type="Proteomes" id="UP000325755"/>
    </source>
</evidence>
<evidence type="ECO:0000256" key="12">
    <source>
        <dbReference type="SAM" id="MobiDB-lite"/>
    </source>
</evidence>
<dbReference type="PRINTS" id="PR01651">
    <property type="entry name" value="SECGEXPORT"/>
</dbReference>
<gene>
    <name evidence="13" type="primary">secG</name>
    <name evidence="13" type="ORF">F6R98_08365</name>
</gene>
<feature type="transmembrane region" description="Helical" evidence="11">
    <location>
        <begin position="51"/>
        <end position="73"/>
    </location>
</feature>
<dbReference type="GO" id="GO:0015450">
    <property type="term" value="F:protein-transporting ATPase activity"/>
    <property type="evidence" value="ECO:0007669"/>
    <property type="project" value="UniProtKB-UniRule"/>
</dbReference>
<keyword evidence="9 11" id="KW-0811">Translocation</keyword>
<dbReference type="NCBIfam" id="TIGR00810">
    <property type="entry name" value="secG"/>
    <property type="match status" value="1"/>
</dbReference>
<protein>
    <recommendedName>
        <fullName evidence="3 11">Protein-export membrane protein SecG</fullName>
    </recommendedName>
</protein>
<proteinExistence type="inferred from homology"/>
<dbReference type="InterPro" id="IPR004692">
    <property type="entry name" value="SecG"/>
</dbReference>
<dbReference type="RefSeq" id="WP_153248629.1">
    <property type="nucleotide sequence ID" value="NZ_CP044205.1"/>
</dbReference>
<keyword evidence="8 11" id="KW-1133">Transmembrane helix</keyword>
<dbReference type="Pfam" id="PF03840">
    <property type="entry name" value="SecG"/>
    <property type="match status" value="1"/>
</dbReference>
<comment type="subcellular location">
    <subcellularLocation>
        <location evidence="1 11">Cell membrane</location>
        <topology evidence="1 11">Multi-pass membrane protein</topology>
    </subcellularLocation>
</comment>
<feature type="compositionally biased region" description="Polar residues" evidence="12">
    <location>
        <begin position="100"/>
        <end position="113"/>
    </location>
</feature>
<dbReference type="PANTHER" id="PTHR34182">
    <property type="entry name" value="PROTEIN-EXPORT MEMBRANE PROTEIN SECG"/>
    <property type="match status" value="1"/>
</dbReference>
<evidence type="ECO:0000256" key="4">
    <source>
        <dbReference type="ARBA" id="ARBA00022448"/>
    </source>
</evidence>
<comment type="caution">
    <text evidence="11">Lacks conserved residue(s) required for the propagation of feature annotation.</text>
</comment>
<feature type="compositionally biased region" description="Pro residues" evidence="12">
    <location>
        <begin position="115"/>
        <end position="124"/>
    </location>
</feature>
<dbReference type="InParanoid" id="A0A5Q0BKA3"/>
<keyword evidence="4 11" id="KW-0813">Transport</keyword>
<evidence type="ECO:0000256" key="9">
    <source>
        <dbReference type="ARBA" id="ARBA00023010"/>
    </source>
</evidence>
<reference evidence="13 14" key="1">
    <citation type="submission" date="2019-09" db="EMBL/GenBank/DDBJ databases">
        <title>Ecophysiology of the spiral-shaped methanotroph Methylospira mobilis as revealed by the complete genome sequence.</title>
        <authorList>
            <person name="Oshkin I.Y."/>
            <person name="Dedysh S.N."/>
            <person name="Miroshnikov K."/>
            <person name="Danilova O.V."/>
            <person name="Hakobyan A."/>
            <person name="Liesack W."/>
        </authorList>
    </citation>
    <scope>NUCLEOTIDE SEQUENCE [LARGE SCALE GENOMIC DNA]</scope>
    <source>
        <strain evidence="13 14">Shm1</strain>
    </source>
</reference>
<dbReference type="Proteomes" id="UP000325755">
    <property type="component" value="Chromosome"/>
</dbReference>
<evidence type="ECO:0000313" key="13">
    <source>
        <dbReference type="EMBL" id="QFY42634.1"/>
    </source>
</evidence>
<dbReference type="GO" id="GO:0005886">
    <property type="term" value="C:plasma membrane"/>
    <property type="evidence" value="ECO:0007669"/>
    <property type="project" value="UniProtKB-SubCell"/>
</dbReference>
<evidence type="ECO:0000256" key="5">
    <source>
        <dbReference type="ARBA" id="ARBA00022475"/>
    </source>
</evidence>
<dbReference type="FunCoup" id="A0A5Q0BKA3">
    <property type="interactions" value="244"/>
</dbReference>
<name>A0A5Q0BKA3_9GAMM</name>
<evidence type="ECO:0000256" key="7">
    <source>
        <dbReference type="ARBA" id="ARBA00022927"/>
    </source>
</evidence>
<dbReference type="AlphaFoldDB" id="A0A5Q0BKA3"/>
<evidence type="ECO:0000256" key="10">
    <source>
        <dbReference type="ARBA" id="ARBA00023136"/>
    </source>
</evidence>
<evidence type="ECO:0000256" key="8">
    <source>
        <dbReference type="ARBA" id="ARBA00022989"/>
    </source>
</evidence>
<keyword evidence="10 11" id="KW-0472">Membrane</keyword>